<dbReference type="EMBL" id="MCGH01000003">
    <property type="protein sequence ID" value="ODM04281.1"/>
    <property type="molecule type" value="Genomic_DNA"/>
</dbReference>
<dbReference type="PATRIC" id="fig|1432052.4.peg.5652"/>
<organism evidence="1 2">
    <name type="scientific">Eisenbergiella tayi</name>
    <dbReference type="NCBI Taxonomy" id="1432052"/>
    <lineage>
        <taxon>Bacteria</taxon>
        <taxon>Bacillati</taxon>
        <taxon>Bacillota</taxon>
        <taxon>Clostridia</taxon>
        <taxon>Lachnospirales</taxon>
        <taxon>Lachnospiraceae</taxon>
        <taxon>Eisenbergiella</taxon>
    </lineage>
</organism>
<evidence type="ECO:0000313" key="1">
    <source>
        <dbReference type="EMBL" id="ODM04281.1"/>
    </source>
</evidence>
<dbReference type="Gene3D" id="2.60.40.1630">
    <property type="entry name" value="bacillus anthracis domain"/>
    <property type="match status" value="1"/>
</dbReference>
<evidence type="ECO:0000313" key="2">
    <source>
        <dbReference type="Proteomes" id="UP000094067"/>
    </source>
</evidence>
<dbReference type="AlphaFoldDB" id="A0A1E3A7A7"/>
<protein>
    <submittedName>
        <fullName evidence="1">Uncharacterized protein</fullName>
    </submittedName>
</protein>
<accession>A0A1E3A7A7</accession>
<name>A0A1E3A7A7_9FIRM</name>
<proteinExistence type="predicted"/>
<reference evidence="1 2" key="1">
    <citation type="submission" date="2016-07" db="EMBL/GenBank/DDBJ databases">
        <title>Characterization of isolates of Eisenbergiella tayi derived from blood cultures, using whole genome sequencing.</title>
        <authorList>
            <person name="Burdz T."/>
            <person name="Wiebe D."/>
            <person name="Huynh C."/>
            <person name="Bernard K."/>
        </authorList>
    </citation>
    <scope>NUCLEOTIDE SEQUENCE [LARGE SCALE GENOMIC DNA]</scope>
    <source>
        <strain evidence="1 2">NML 110608</strain>
    </source>
</reference>
<gene>
    <name evidence="1" type="ORF">BEI61_05085</name>
</gene>
<sequence>MDKKIYNMANDIVTDFTELESRKLSEKEIGKYQRSFRKRWKGGRSIPGPGKMAVCAAALILIVGITAASGEVHAAIEQLQWTISNALGLQKDLVDYKEVVDTTVMDSGYALTLHEVVASEEELWINLSVQKEDGSTLSLDEITPDAKIKINGKRIYGGGGGGIHYLNEEQTAIGMEMHYTSDGMDLAGVNDYQIKFSQLDIKGKIRGNWTFSFTADGSTLMADTQRVTLDKTFTLPNGVSITLEEFTSNDLEQRILYTADAKEAVEYDLLVTARDEMGGEYSFYLSSFNGSRKKGYLRAQETRIPDGVNLVEMTLYTVAMPKESGKMSNDFQPLGDSFLMEIR</sequence>
<dbReference type="Proteomes" id="UP000094067">
    <property type="component" value="Unassembled WGS sequence"/>
</dbReference>
<comment type="caution">
    <text evidence="1">The sequence shown here is derived from an EMBL/GenBank/DDBJ whole genome shotgun (WGS) entry which is preliminary data.</text>
</comment>
<dbReference type="RefSeq" id="WP_069154477.1">
    <property type="nucleotide sequence ID" value="NZ_MCGH01000003.1"/>
</dbReference>